<proteinExistence type="predicted"/>
<evidence type="ECO:0000313" key="3">
    <source>
        <dbReference type="Proteomes" id="UP000030671"/>
    </source>
</evidence>
<dbReference type="AlphaFoldDB" id="W4KIN5"/>
<keyword evidence="3" id="KW-1185">Reference proteome</keyword>
<sequence>MPMHMYKDVQLYAPFGVPDGKGLEVRPRPEFRASVLILIERTSEVPQPCAMHFFLEQPQPQFEHRRAPRLKRADALPCAAYIRDVAMRCNVNYYTHPRTVRALRSCADDHARDVCPTFASNVLHFESLLDEVRGHLPHFAPHTLVEALHVLTHPFPDANRMGLDATRWDDLMDHDTTTKALVNVRYQGVTWSDGMKKAPRKVGYRLGPWRDGPNTYSGRYGSTATLSRSHKNSPSRGNLGRCVKDRVDRPEWSHGKHPDSVSLGASGNTLHQGSRKEVENMRCAQYEVIVCRGGSSTGRPPTLACFGRFENRASFDGSIMIHAVVSHHVARINWRDASGSRSIDGWNGSSKGSWTGWGRMITERRKDSPWLTSDLELTDSDGRDGEREWDDRGMLN</sequence>
<dbReference type="HOGENOM" id="CLU_696496_0_0_1"/>
<dbReference type="Proteomes" id="UP000030671">
    <property type="component" value="Unassembled WGS sequence"/>
</dbReference>
<feature type="region of interest" description="Disordered" evidence="1">
    <location>
        <begin position="373"/>
        <end position="396"/>
    </location>
</feature>
<dbReference type="RefSeq" id="XP_009542549.1">
    <property type="nucleotide sequence ID" value="XM_009544254.1"/>
</dbReference>
<dbReference type="KEGG" id="hir:HETIRDRAFT_115135"/>
<feature type="compositionally biased region" description="Basic and acidic residues" evidence="1">
    <location>
        <begin position="242"/>
        <end position="259"/>
    </location>
</feature>
<feature type="compositionally biased region" description="Polar residues" evidence="1">
    <location>
        <begin position="215"/>
        <end position="227"/>
    </location>
</feature>
<feature type="region of interest" description="Disordered" evidence="1">
    <location>
        <begin position="215"/>
        <end position="277"/>
    </location>
</feature>
<name>W4KIN5_HETIT</name>
<feature type="compositionally biased region" description="Basic and acidic residues" evidence="1">
    <location>
        <begin position="380"/>
        <end position="396"/>
    </location>
</feature>
<gene>
    <name evidence="2" type="ORF">HETIRDRAFT_115135</name>
</gene>
<organism evidence="2 3">
    <name type="scientific">Heterobasidion irregulare (strain TC 32-1)</name>
    <dbReference type="NCBI Taxonomy" id="747525"/>
    <lineage>
        <taxon>Eukaryota</taxon>
        <taxon>Fungi</taxon>
        <taxon>Dikarya</taxon>
        <taxon>Basidiomycota</taxon>
        <taxon>Agaricomycotina</taxon>
        <taxon>Agaricomycetes</taxon>
        <taxon>Russulales</taxon>
        <taxon>Bondarzewiaceae</taxon>
        <taxon>Heterobasidion</taxon>
        <taxon>Heterobasidion annosum species complex</taxon>
    </lineage>
</organism>
<accession>W4KIN5</accession>
<dbReference type="InParanoid" id="W4KIN5"/>
<reference evidence="2 3" key="1">
    <citation type="journal article" date="2012" name="New Phytol.">
        <title>Insight into trade-off between wood decay and parasitism from the genome of a fungal forest pathogen.</title>
        <authorList>
            <person name="Olson A."/>
            <person name="Aerts A."/>
            <person name="Asiegbu F."/>
            <person name="Belbahri L."/>
            <person name="Bouzid O."/>
            <person name="Broberg A."/>
            <person name="Canback B."/>
            <person name="Coutinho P.M."/>
            <person name="Cullen D."/>
            <person name="Dalman K."/>
            <person name="Deflorio G."/>
            <person name="van Diepen L.T."/>
            <person name="Dunand C."/>
            <person name="Duplessis S."/>
            <person name="Durling M."/>
            <person name="Gonthier P."/>
            <person name="Grimwood J."/>
            <person name="Fossdal C.G."/>
            <person name="Hansson D."/>
            <person name="Henrissat B."/>
            <person name="Hietala A."/>
            <person name="Himmelstrand K."/>
            <person name="Hoffmeister D."/>
            <person name="Hogberg N."/>
            <person name="James T.Y."/>
            <person name="Karlsson M."/>
            <person name="Kohler A."/>
            <person name="Kues U."/>
            <person name="Lee Y.H."/>
            <person name="Lin Y.C."/>
            <person name="Lind M."/>
            <person name="Lindquist E."/>
            <person name="Lombard V."/>
            <person name="Lucas S."/>
            <person name="Lunden K."/>
            <person name="Morin E."/>
            <person name="Murat C."/>
            <person name="Park J."/>
            <person name="Raffaello T."/>
            <person name="Rouze P."/>
            <person name="Salamov A."/>
            <person name="Schmutz J."/>
            <person name="Solheim H."/>
            <person name="Stahlberg J."/>
            <person name="Velez H."/>
            <person name="de Vries R.P."/>
            <person name="Wiebenga A."/>
            <person name="Woodward S."/>
            <person name="Yakovlev I."/>
            <person name="Garbelotto M."/>
            <person name="Martin F."/>
            <person name="Grigoriev I.V."/>
            <person name="Stenlid J."/>
        </authorList>
    </citation>
    <scope>NUCLEOTIDE SEQUENCE [LARGE SCALE GENOMIC DNA]</scope>
    <source>
        <strain evidence="2 3">TC 32-1</strain>
    </source>
</reference>
<dbReference type="EMBL" id="KI925455">
    <property type="protein sequence ID" value="ETW85718.1"/>
    <property type="molecule type" value="Genomic_DNA"/>
</dbReference>
<evidence type="ECO:0000256" key="1">
    <source>
        <dbReference type="SAM" id="MobiDB-lite"/>
    </source>
</evidence>
<feature type="compositionally biased region" description="Polar residues" evidence="1">
    <location>
        <begin position="263"/>
        <end position="272"/>
    </location>
</feature>
<protein>
    <submittedName>
        <fullName evidence="2">Uncharacterized protein</fullName>
    </submittedName>
</protein>
<evidence type="ECO:0000313" key="2">
    <source>
        <dbReference type="EMBL" id="ETW85718.1"/>
    </source>
</evidence>
<dbReference type="GeneID" id="20666465"/>